<dbReference type="InterPro" id="IPR027417">
    <property type="entry name" value="P-loop_NTPase"/>
</dbReference>
<evidence type="ECO:0000259" key="1">
    <source>
        <dbReference type="Pfam" id="PF07728"/>
    </source>
</evidence>
<dbReference type="PANTHER" id="PTHR42759:SF1">
    <property type="entry name" value="MAGNESIUM-CHELATASE SUBUNIT CHLD"/>
    <property type="match status" value="1"/>
</dbReference>
<reference evidence="2" key="1">
    <citation type="journal article" date="2020" name="mSystems">
        <title>Genome- and Community-Level Interaction Insights into Carbon Utilization and Element Cycling Functions of Hydrothermarchaeota in Hydrothermal Sediment.</title>
        <authorList>
            <person name="Zhou Z."/>
            <person name="Liu Y."/>
            <person name="Xu W."/>
            <person name="Pan J."/>
            <person name="Luo Z.H."/>
            <person name="Li M."/>
        </authorList>
    </citation>
    <scope>NUCLEOTIDE SEQUENCE [LARGE SCALE GENOMIC DNA]</scope>
    <source>
        <strain evidence="2">SpSt-110</strain>
    </source>
</reference>
<name>A0A7J3XXJ4_9CREN</name>
<dbReference type="AlphaFoldDB" id="A0A7J3XXJ4"/>
<dbReference type="EMBL" id="DRYK01000014">
    <property type="protein sequence ID" value="HHP67285.1"/>
    <property type="molecule type" value="Genomic_DNA"/>
</dbReference>
<dbReference type="PRINTS" id="PR00300">
    <property type="entry name" value="CLPPROTEASEA"/>
</dbReference>
<dbReference type="InterPro" id="IPR050764">
    <property type="entry name" value="CbbQ/NirQ/NorQ/GpvN"/>
</dbReference>
<dbReference type="InterPro" id="IPR001270">
    <property type="entry name" value="ClpA/B"/>
</dbReference>
<proteinExistence type="predicted"/>
<dbReference type="CDD" id="cd00009">
    <property type="entry name" value="AAA"/>
    <property type="match status" value="1"/>
</dbReference>
<dbReference type="GO" id="GO:0016887">
    <property type="term" value="F:ATP hydrolysis activity"/>
    <property type="evidence" value="ECO:0007669"/>
    <property type="project" value="InterPro"/>
</dbReference>
<dbReference type="GO" id="GO:0005524">
    <property type="term" value="F:ATP binding"/>
    <property type="evidence" value="ECO:0007669"/>
    <property type="project" value="InterPro"/>
</dbReference>
<organism evidence="2">
    <name type="scientific">Thermogladius calderae</name>
    <dbReference type="NCBI Taxonomy" id="1200300"/>
    <lineage>
        <taxon>Archaea</taxon>
        <taxon>Thermoproteota</taxon>
        <taxon>Thermoprotei</taxon>
        <taxon>Desulfurococcales</taxon>
        <taxon>Desulfurococcaceae</taxon>
        <taxon>Thermogladius</taxon>
    </lineage>
</organism>
<dbReference type="Pfam" id="PF07728">
    <property type="entry name" value="AAA_5"/>
    <property type="match status" value="1"/>
</dbReference>
<accession>A0A7J3XXJ4</accession>
<dbReference type="PANTHER" id="PTHR42759">
    <property type="entry name" value="MOXR FAMILY PROTEIN"/>
    <property type="match status" value="1"/>
</dbReference>
<dbReference type="SUPFAM" id="SSF52540">
    <property type="entry name" value="P-loop containing nucleoside triphosphate hydrolases"/>
    <property type="match status" value="1"/>
</dbReference>
<protein>
    <submittedName>
        <fullName evidence="2">MoxR family ATPase</fullName>
    </submittedName>
</protein>
<dbReference type="Gene3D" id="3.40.50.300">
    <property type="entry name" value="P-loop containing nucleotide triphosphate hydrolases"/>
    <property type="match status" value="1"/>
</dbReference>
<dbReference type="InterPro" id="IPR011704">
    <property type="entry name" value="ATPase_dyneun-rel_AAA"/>
</dbReference>
<sequence length="312" mass="35509">MASSSSAHVDLIVSKVHEIYSQTIRRYPVTRSPPEMLKYLRDYFKLVVKPHVVYITVAAFLNNRPVLFEGPPGTGKTEIGEAILSLWSGKSAFILPCSENYDEYRVIGDFHPAMAVSKGFNEESFIPRPLLAAMILGAGVLIDDIRRSSEEFQNMLLDIIDKRRIIIPELKKVYYQKDEGFQIILTSNPYDIGQSELSDAFLRRVVRIEFKYPSLEEELEIIKLRLGDLARRLEPKLVEEALSIVRTLRQKAVYKPGISDSVMWMTLTSLLAEVRGLEKAGREELVEAGRVVLLKNTEDEALINELLPARER</sequence>
<feature type="domain" description="ATPase dynein-related AAA" evidence="1">
    <location>
        <begin position="65"/>
        <end position="204"/>
    </location>
</feature>
<comment type="caution">
    <text evidence="2">The sequence shown here is derived from an EMBL/GenBank/DDBJ whole genome shotgun (WGS) entry which is preliminary data.</text>
</comment>
<evidence type="ECO:0000313" key="2">
    <source>
        <dbReference type="EMBL" id="HHP67285.1"/>
    </source>
</evidence>
<gene>
    <name evidence="2" type="ORF">ENM60_00570</name>
</gene>